<keyword evidence="5" id="KW-0547">Nucleotide-binding</keyword>
<dbReference type="Gene3D" id="1.20.1560.10">
    <property type="entry name" value="ABC transporter type 1, transmembrane domain"/>
    <property type="match status" value="1"/>
</dbReference>
<evidence type="ECO:0000256" key="4">
    <source>
        <dbReference type="ARBA" id="ARBA00022692"/>
    </source>
</evidence>
<dbReference type="InterPro" id="IPR003593">
    <property type="entry name" value="AAA+_ATPase"/>
</dbReference>
<dbReference type="InterPro" id="IPR011527">
    <property type="entry name" value="ABC1_TM_dom"/>
</dbReference>
<feature type="domain" description="ABC transporter" evidence="10">
    <location>
        <begin position="334"/>
        <end position="568"/>
    </location>
</feature>
<evidence type="ECO:0000256" key="6">
    <source>
        <dbReference type="ARBA" id="ARBA00022840"/>
    </source>
</evidence>
<sequence>MIDKRLLKEARKVRLFLALTIGLGIATGLLVVLQAKTMASIVSQVFIENAHLAQVQSPLLLLLGFMVSRAFLAWFSEVSAHRVAALIKGDLRRRLLQHLYDLGPIHARGERTGELTNLMLEGIESLEDYFAKYLPQLVLVATVPCIILVFVVPIDLASGLILLFTAPLIPFFMILIGKWADHLTKRQWSLLSRLSAHFLDVLQGLATLKLFGRSKDQIRIIGRLSDDFRRTTMGVLRVAFLSALVLELLSTISTALVAVALGLRLVYGHISFESAFFLILLAPEFYLPLRLLGTQFHAGMNGVQAANRIYEILNKPAPRNISGIKVEKPEKIHLSLREVHFSYHEASPILQGISFDLCPGQRVALVGPSGAGKSTLVNLLMGFIQPTQGTIEVNGIPLENLAGNAWRHMIALVPQNPYIFYGTVAENILLGRPQATMDEVVDAAKRAEIHDFIKDLPQGYATPVGEHGLRLSGGQAQRLVIARAFLKNAPVLVLDEATAGLDPFTELAIQETLEQLIVGRTVLVIAHRLATVYGAERILVLREGKLVEQGQHQQLMAQQGVYYDLVKAYRGEKG</sequence>
<dbReference type="STRING" id="349161.Dred_1641"/>
<dbReference type="PANTHER" id="PTHR24221">
    <property type="entry name" value="ATP-BINDING CASSETTE SUB-FAMILY B"/>
    <property type="match status" value="1"/>
</dbReference>
<dbReference type="PROSITE" id="PS50929">
    <property type="entry name" value="ABC_TM1F"/>
    <property type="match status" value="1"/>
</dbReference>
<dbReference type="Proteomes" id="UP000001556">
    <property type="component" value="Chromosome"/>
</dbReference>
<dbReference type="KEGG" id="drm:Dred_1641"/>
<keyword evidence="8 9" id="KW-0472">Membrane</keyword>
<evidence type="ECO:0000256" key="2">
    <source>
        <dbReference type="ARBA" id="ARBA00022448"/>
    </source>
</evidence>
<evidence type="ECO:0000259" key="11">
    <source>
        <dbReference type="PROSITE" id="PS50929"/>
    </source>
</evidence>
<dbReference type="SUPFAM" id="SSF52540">
    <property type="entry name" value="P-loop containing nucleoside triphosphate hydrolases"/>
    <property type="match status" value="1"/>
</dbReference>
<evidence type="ECO:0000256" key="1">
    <source>
        <dbReference type="ARBA" id="ARBA00004651"/>
    </source>
</evidence>
<evidence type="ECO:0000256" key="9">
    <source>
        <dbReference type="SAM" id="Phobius"/>
    </source>
</evidence>
<dbReference type="GO" id="GO:0005886">
    <property type="term" value="C:plasma membrane"/>
    <property type="evidence" value="ECO:0007669"/>
    <property type="project" value="UniProtKB-SubCell"/>
</dbReference>
<name>A4J516_DESRM</name>
<dbReference type="SUPFAM" id="SSF90123">
    <property type="entry name" value="ABC transporter transmembrane region"/>
    <property type="match status" value="1"/>
</dbReference>
<dbReference type="GO" id="GO:0042883">
    <property type="term" value="P:cysteine transport"/>
    <property type="evidence" value="ECO:0007669"/>
    <property type="project" value="InterPro"/>
</dbReference>
<feature type="transmembrane region" description="Helical" evidence="9">
    <location>
        <begin position="160"/>
        <end position="180"/>
    </location>
</feature>
<dbReference type="InterPro" id="IPR014216">
    <property type="entry name" value="ABC_transptr_CydD"/>
</dbReference>
<dbReference type="EMBL" id="CP000612">
    <property type="protein sequence ID" value="ABO50169.1"/>
    <property type="molecule type" value="Genomic_DNA"/>
</dbReference>
<dbReference type="HOGENOM" id="CLU_000604_84_9_9"/>
<dbReference type="RefSeq" id="WP_011877984.1">
    <property type="nucleotide sequence ID" value="NC_009253.1"/>
</dbReference>
<evidence type="ECO:0000256" key="3">
    <source>
        <dbReference type="ARBA" id="ARBA00022475"/>
    </source>
</evidence>
<dbReference type="GO" id="GO:0016887">
    <property type="term" value="F:ATP hydrolysis activity"/>
    <property type="evidence" value="ECO:0007669"/>
    <property type="project" value="InterPro"/>
</dbReference>
<dbReference type="CDD" id="cd18584">
    <property type="entry name" value="ABC_6TM_AarD_CydD"/>
    <property type="match status" value="1"/>
</dbReference>
<dbReference type="FunFam" id="3.40.50.300:FF:000221">
    <property type="entry name" value="Multidrug ABC transporter ATP-binding protein"/>
    <property type="match status" value="1"/>
</dbReference>
<dbReference type="OrthoDB" id="9771903at2"/>
<keyword evidence="2" id="KW-0813">Transport</keyword>
<evidence type="ECO:0000256" key="7">
    <source>
        <dbReference type="ARBA" id="ARBA00022989"/>
    </source>
</evidence>
<dbReference type="PROSITE" id="PS50893">
    <property type="entry name" value="ABC_TRANSPORTER_2"/>
    <property type="match status" value="1"/>
</dbReference>
<keyword evidence="6" id="KW-0067">ATP-binding</keyword>
<keyword evidence="3" id="KW-1003">Cell membrane</keyword>
<dbReference type="SMART" id="SM00382">
    <property type="entry name" value="AAA"/>
    <property type="match status" value="1"/>
</dbReference>
<feature type="transmembrane region" description="Helical" evidence="9">
    <location>
        <begin position="55"/>
        <end position="75"/>
    </location>
</feature>
<evidence type="ECO:0000256" key="8">
    <source>
        <dbReference type="ARBA" id="ARBA00023136"/>
    </source>
</evidence>
<dbReference type="PROSITE" id="PS00211">
    <property type="entry name" value="ABC_TRANSPORTER_1"/>
    <property type="match status" value="1"/>
</dbReference>
<feature type="transmembrane region" description="Helical" evidence="9">
    <location>
        <begin position="15"/>
        <end position="35"/>
    </location>
</feature>
<proteinExistence type="predicted"/>
<dbReference type="InterPro" id="IPR039421">
    <property type="entry name" value="Type_1_exporter"/>
</dbReference>
<feature type="transmembrane region" description="Helical" evidence="9">
    <location>
        <begin position="238"/>
        <end position="260"/>
    </location>
</feature>
<evidence type="ECO:0000313" key="13">
    <source>
        <dbReference type="Proteomes" id="UP000001556"/>
    </source>
</evidence>
<accession>A4J516</accession>
<dbReference type="GO" id="GO:0005524">
    <property type="term" value="F:ATP binding"/>
    <property type="evidence" value="ECO:0007669"/>
    <property type="project" value="UniProtKB-KW"/>
</dbReference>
<gene>
    <name evidence="12" type="ordered locus">Dred_1641</name>
</gene>
<organism evidence="12 13">
    <name type="scientific">Desulforamulus reducens (strain ATCC BAA-1160 / DSM 100696 / MI-1)</name>
    <name type="common">Desulfotomaculum reducens</name>
    <dbReference type="NCBI Taxonomy" id="349161"/>
    <lineage>
        <taxon>Bacteria</taxon>
        <taxon>Bacillati</taxon>
        <taxon>Bacillota</taxon>
        <taxon>Clostridia</taxon>
        <taxon>Eubacteriales</taxon>
        <taxon>Peptococcaceae</taxon>
        <taxon>Desulforamulus</taxon>
    </lineage>
</organism>
<dbReference type="NCBIfam" id="TIGR02857">
    <property type="entry name" value="CydD"/>
    <property type="match status" value="1"/>
</dbReference>
<reference evidence="12 13" key="1">
    <citation type="submission" date="2007-03" db="EMBL/GenBank/DDBJ databases">
        <title>Complete sequence of Desulfotomaculum reducens MI-1.</title>
        <authorList>
            <consortium name="US DOE Joint Genome Institute"/>
            <person name="Copeland A."/>
            <person name="Lucas S."/>
            <person name="Lapidus A."/>
            <person name="Barry K."/>
            <person name="Detter J.C."/>
            <person name="Glavina del Rio T."/>
            <person name="Hammon N."/>
            <person name="Israni S."/>
            <person name="Dalin E."/>
            <person name="Tice H."/>
            <person name="Pitluck S."/>
            <person name="Sims D."/>
            <person name="Brettin T."/>
            <person name="Bruce D."/>
            <person name="Han C."/>
            <person name="Tapia R."/>
            <person name="Schmutz J."/>
            <person name="Larimer F."/>
            <person name="Land M."/>
            <person name="Hauser L."/>
            <person name="Kyrpides N."/>
            <person name="Kim E."/>
            <person name="Tebo B.M."/>
            <person name="Richardson P."/>
        </authorList>
    </citation>
    <scope>NUCLEOTIDE SEQUENCE [LARGE SCALE GENOMIC DNA]</scope>
    <source>
        <strain evidence="12 13">MI-1</strain>
    </source>
</reference>
<dbReference type="InterPro" id="IPR003439">
    <property type="entry name" value="ABC_transporter-like_ATP-bd"/>
</dbReference>
<dbReference type="InterPro" id="IPR017871">
    <property type="entry name" value="ABC_transporter-like_CS"/>
</dbReference>
<dbReference type="Pfam" id="PF00664">
    <property type="entry name" value="ABC_membrane"/>
    <property type="match status" value="1"/>
</dbReference>
<evidence type="ECO:0000313" key="12">
    <source>
        <dbReference type="EMBL" id="ABO50169.1"/>
    </source>
</evidence>
<protein>
    <submittedName>
        <fullName evidence="12">ABC transporter, transmembrane region, type 1</fullName>
    </submittedName>
</protein>
<evidence type="ECO:0000256" key="5">
    <source>
        <dbReference type="ARBA" id="ARBA00022741"/>
    </source>
</evidence>
<dbReference type="InterPro" id="IPR036640">
    <property type="entry name" value="ABC1_TM_sf"/>
</dbReference>
<dbReference type="InterPro" id="IPR027417">
    <property type="entry name" value="P-loop_NTPase"/>
</dbReference>
<dbReference type="Pfam" id="PF00005">
    <property type="entry name" value="ABC_tran"/>
    <property type="match status" value="1"/>
</dbReference>
<feature type="transmembrane region" description="Helical" evidence="9">
    <location>
        <begin position="133"/>
        <end position="154"/>
    </location>
</feature>
<keyword evidence="13" id="KW-1185">Reference proteome</keyword>
<dbReference type="eggNOG" id="COG4988">
    <property type="taxonomic scope" value="Bacteria"/>
</dbReference>
<dbReference type="AlphaFoldDB" id="A4J516"/>
<keyword evidence="7 9" id="KW-1133">Transmembrane helix</keyword>
<dbReference type="Gene3D" id="3.40.50.300">
    <property type="entry name" value="P-loop containing nucleotide triphosphate hydrolases"/>
    <property type="match status" value="1"/>
</dbReference>
<dbReference type="GO" id="GO:0140359">
    <property type="term" value="F:ABC-type transporter activity"/>
    <property type="evidence" value="ECO:0007669"/>
    <property type="project" value="InterPro"/>
</dbReference>
<keyword evidence="4 9" id="KW-0812">Transmembrane</keyword>
<feature type="domain" description="ABC transmembrane type-1" evidence="11">
    <location>
        <begin position="18"/>
        <end position="301"/>
    </location>
</feature>
<dbReference type="PANTHER" id="PTHR24221:SF590">
    <property type="entry name" value="COMPONENT LINKED WITH THE ASSEMBLY OF CYTOCHROME' TRANSPORT TRANSMEMBRANE ATP-BINDING PROTEIN ABC TRANSPORTER CYDD-RELATED"/>
    <property type="match status" value="1"/>
</dbReference>
<comment type="subcellular location">
    <subcellularLocation>
        <location evidence="1">Cell membrane</location>
        <topology evidence="1">Multi-pass membrane protein</topology>
    </subcellularLocation>
</comment>
<evidence type="ECO:0000259" key="10">
    <source>
        <dbReference type="PROSITE" id="PS50893"/>
    </source>
</evidence>